<dbReference type="OrthoDB" id="9805039at2"/>
<gene>
    <name evidence="6" type="ORF">AKL21_09120</name>
    <name evidence="5" type="ORF">RU96_GL000244</name>
</gene>
<dbReference type="Pfam" id="PF00313">
    <property type="entry name" value="CSD"/>
    <property type="match status" value="1"/>
</dbReference>
<dbReference type="GO" id="GO:0051252">
    <property type="term" value="P:regulation of RNA metabolic process"/>
    <property type="evidence" value="ECO:0007669"/>
    <property type="project" value="UniProtKB-ARBA"/>
</dbReference>
<reference evidence="5 7" key="1">
    <citation type="submission" date="2014-12" db="EMBL/GenBank/DDBJ databases">
        <title>Draft genome sequences of 29 type strains of Enterococci.</title>
        <authorList>
            <person name="Zhong Z."/>
            <person name="Sun Z."/>
            <person name="Liu W."/>
            <person name="Zhang W."/>
            <person name="Zhang H."/>
        </authorList>
    </citation>
    <scope>NUCLEOTIDE SEQUENCE [LARGE SCALE GENOMIC DNA]</scope>
    <source>
        <strain evidence="5 7">DSM 21207</strain>
    </source>
</reference>
<evidence type="ECO:0000313" key="7">
    <source>
        <dbReference type="Proteomes" id="UP000182835"/>
    </source>
</evidence>
<dbReference type="Proteomes" id="UP000216797">
    <property type="component" value="Unassembled WGS sequence"/>
</dbReference>
<dbReference type="InterPro" id="IPR002059">
    <property type="entry name" value="CSP_DNA-bd"/>
</dbReference>
<dbReference type="PROSITE" id="PS51857">
    <property type="entry name" value="CSD_2"/>
    <property type="match status" value="1"/>
</dbReference>
<dbReference type="CDD" id="cd04458">
    <property type="entry name" value="CSP_CDS"/>
    <property type="match status" value="1"/>
</dbReference>
<dbReference type="InterPro" id="IPR011129">
    <property type="entry name" value="CSD"/>
</dbReference>
<evidence type="ECO:0000256" key="3">
    <source>
        <dbReference type="RuleBase" id="RU000408"/>
    </source>
</evidence>
<dbReference type="InterPro" id="IPR012156">
    <property type="entry name" value="Cold_shock_CspA"/>
</dbReference>
<dbReference type="InterPro" id="IPR050181">
    <property type="entry name" value="Cold_shock_domain"/>
</dbReference>
<dbReference type="Proteomes" id="UP000182835">
    <property type="component" value="Unassembled WGS sequence"/>
</dbReference>
<dbReference type="GO" id="GO:0010468">
    <property type="term" value="P:regulation of gene expression"/>
    <property type="evidence" value="ECO:0007669"/>
    <property type="project" value="UniProtKB-ARBA"/>
</dbReference>
<keyword evidence="2" id="KW-0963">Cytoplasm</keyword>
<dbReference type="PIRSF" id="PIRSF002599">
    <property type="entry name" value="Cold_shock_A"/>
    <property type="match status" value="1"/>
</dbReference>
<evidence type="ECO:0000313" key="8">
    <source>
        <dbReference type="Proteomes" id="UP000216797"/>
    </source>
</evidence>
<organism evidence="5 7">
    <name type="scientific">Enterococcus canintestini</name>
    <dbReference type="NCBI Taxonomy" id="317010"/>
    <lineage>
        <taxon>Bacteria</taxon>
        <taxon>Bacillati</taxon>
        <taxon>Bacillota</taxon>
        <taxon>Bacilli</taxon>
        <taxon>Lactobacillales</taxon>
        <taxon>Enterococcaceae</taxon>
        <taxon>Enterococcus</taxon>
    </lineage>
</organism>
<comment type="caution">
    <text evidence="5">The sequence shown here is derived from an EMBL/GenBank/DDBJ whole genome shotgun (WGS) entry which is preliminary data.</text>
</comment>
<sequence>MQTGTVKWFNADKGFGFITAEDGNDVFVHFSAIQGDGFKTLEEGQAVTFDVEEGQRGPQATNVNKA</sequence>
<evidence type="ECO:0000313" key="5">
    <source>
        <dbReference type="EMBL" id="OJG16777.1"/>
    </source>
</evidence>
<evidence type="ECO:0000313" key="6">
    <source>
        <dbReference type="EMBL" id="PAB00638.1"/>
    </source>
</evidence>
<dbReference type="EMBL" id="LHUG01000006">
    <property type="protein sequence ID" value="PAB00638.1"/>
    <property type="molecule type" value="Genomic_DNA"/>
</dbReference>
<dbReference type="SUPFAM" id="SSF50249">
    <property type="entry name" value="Nucleic acid-binding proteins"/>
    <property type="match status" value="1"/>
</dbReference>
<name>A0A1L8RAM0_9ENTE</name>
<reference evidence="6 8" key="2">
    <citation type="submission" date="2015-08" db="EMBL/GenBank/DDBJ databases">
        <title>Enterococcus genome sequence.</title>
        <authorList>
            <person name="Acedo J.Z."/>
            <person name="Vederas J.C."/>
        </authorList>
    </citation>
    <scope>NUCLEOTIDE SEQUENCE [LARGE SCALE GENOMIC DNA]</scope>
    <source>
        <strain evidence="6 8">49</strain>
    </source>
</reference>
<dbReference type="STRING" id="317010.RU96_GL000244"/>
<evidence type="ECO:0000256" key="2">
    <source>
        <dbReference type="ARBA" id="ARBA00022490"/>
    </source>
</evidence>
<evidence type="ECO:0000259" key="4">
    <source>
        <dbReference type="PROSITE" id="PS51857"/>
    </source>
</evidence>
<dbReference type="Gene3D" id="6.20.370.130">
    <property type="match status" value="1"/>
</dbReference>
<dbReference type="PANTHER" id="PTHR11544">
    <property type="entry name" value="COLD SHOCK DOMAIN CONTAINING PROTEINS"/>
    <property type="match status" value="1"/>
</dbReference>
<dbReference type="InterPro" id="IPR012340">
    <property type="entry name" value="NA-bd_OB-fold"/>
</dbReference>
<dbReference type="PROSITE" id="PS00352">
    <property type="entry name" value="CSD_1"/>
    <property type="match status" value="1"/>
</dbReference>
<dbReference type="PRINTS" id="PR00050">
    <property type="entry name" value="COLDSHOCK"/>
</dbReference>
<dbReference type="FunFam" id="2.40.50.140:FF:000006">
    <property type="entry name" value="Cold shock protein CspC"/>
    <property type="match status" value="1"/>
</dbReference>
<dbReference type="GO" id="GO:0005737">
    <property type="term" value="C:cytoplasm"/>
    <property type="evidence" value="ECO:0007669"/>
    <property type="project" value="UniProtKB-SubCell"/>
</dbReference>
<dbReference type="EMBL" id="JXKG01000001">
    <property type="protein sequence ID" value="OJG16777.1"/>
    <property type="molecule type" value="Genomic_DNA"/>
</dbReference>
<dbReference type="SMART" id="SM00357">
    <property type="entry name" value="CSP"/>
    <property type="match status" value="1"/>
</dbReference>
<protein>
    <submittedName>
        <fullName evidence="5">Cold shock-like protein CspLA</fullName>
    </submittedName>
    <submittedName>
        <fullName evidence="6">Cold-shock protein</fullName>
    </submittedName>
</protein>
<dbReference type="RefSeq" id="WP_016172403.1">
    <property type="nucleotide sequence ID" value="NZ_JBHLVQ010000015.1"/>
</dbReference>
<accession>A0A1L8RAM0</accession>
<feature type="domain" description="CSD" evidence="4">
    <location>
        <begin position="1"/>
        <end position="65"/>
    </location>
</feature>
<comment type="subcellular location">
    <subcellularLocation>
        <location evidence="1 3">Cytoplasm</location>
    </subcellularLocation>
</comment>
<dbReference type="Gene3D" id="2.40.50.140">
    <property type="entry name" value="Nucleic acid-binding proteins"/>
    <property type="match status" value="1"/>
</dbReference>
<dbReference type="GO" id="GO:0003676">
    <property type="term" value="F:nucleic acid binding"/>
    <property type="evidence" value="ECO:0007669"/>
    <property type="project" value="InterPro"/>
</dbReference>
<dbReference type="AlphaFoldDB" id="A0A1L8RAM0"/>
<evidence type="ECO:0000256" key="1">
    <source>
        <dbReference type="ARBA" id="ARBA00004496"/>
    </source>
</evidence>
<dbReference type="InterPro" id="IPR019844">
    <property type="entry name" value="CSD_CS"/>
</dbReference>
<keyword evidence="8" id="KW-1185">Reference proteome</keyword>
<proteinExistence type="predicted"/>